<organism evidence="1 2">
    <name type="scientific">Tessaracoccus aquimaris</name>
    <dbReference type="NCBI Taxonomy" id="1332264"/>
    <lineage>
        <taxon>Bacteria</taxon>
        <taxon>Bacillati</taxon>
        <taxon>Actinomycetota</taxon>
        <taxon>Actinomycetes</taxon>
        <taxon>Propionibacteriales</taxon>
        <taxon>Propionibacteriaceae</taxon>
        <taxon>Tessaracoccus</taxon>
    </lineage>
</organism>
<reference evidence="2" key="1">
    <citation type="submission" date="2017-02" db="EMBL/GenBank/DDBJ databases">
        <title>Tessaracoccus aquaemaris sp. nov., isolated from the intestine of a Korean rockfish, Sebastes schlegelii, in a marine aquaculture pond.</title>
        <authorList>
            <person name="Tak E.J."/>
            <person name="Bae J.-W."/>
        </authorList>
    </citation>
    <scope>NUCLEOTIDE SEQUENCE [LARGE SCALE GENOMIC DNA]</scope>
    <source>
        <strain evidence="2">NSG39</strain>
    </source>
</reference>
<dbReference type="SUPFAM" id="SSF51391">
    <property type="entry name" value="Thiamin phosphate synthase"/>
    <property type="match status" value="1"/>
</dbReference>
<dbReference type="AlphaFoldDB" id="A0A1Q2CMU7"/>
<protein>
    <submittedName>
        <fullName evidence="1">Uncharacterized protein</fullName>
    </submittedName>
</protein>
<gene>
    <name evidence="1" type="ORF">BW730_07955</name>
</gene>
<dbReference type="RefSeq" id="WP_077685768.1">
    <property type="nucleotide sequence ID" value="NZ_CP019606.1"/>
</dbReference>
<dbReference type="InterPro" id="IPR013785">
    <property type="entry name" value="Aldolase_TIM"/>
</dbReference>
<dbReference type="Proteomes" id="UP000188145">
    <property type="component" value="Chromosome"/>
</dbReference>
<dbReference type="OrthoDB" id="3727214at2"/>
<dbReference type="STRING" id="1332264.BW730_07955"/>
<name>A0A1Q2CMU7_9ACTN</name>
<sequence length="225" mass="23537">MTALVPLTTRLRTARVAVVLPPELAVPEAADFAAHGADLLIFSQGKRGNEETAEAIKVARNRLFSLPTLVAADDLAVGLACGADVVFLKRPGWRPFGYPRPHEFSMFGRSIDGAGDVDELQGDPFVFGFVGPAITRDGVNDSIVEMAGKVPPLGLPSGPVWFAAGGVSSANVADVLAAGARRVTVSTAIFEAADPFAETRAIADAVKAAWTEDPAAETYTRDAFG</sequence>
<evidence type="ECO:0000313" key="1">
    <source>
        <dbReference type="EMBL" id="AQP47437.1"/>
    </source>
</evidence>
<proteinExistence type="predicted"/>
<dbReference type="KEGG" id="tes:BW730_07955"/>
<dbReference type="EMBL" id="CP019606">
    <property type="protein sequence ID" value="AQP47437.1"/>
    <property type="molecule type" value="Genomic_DNA"/>
</dbReference>
<evidence type="ECO:0000313" key="2">
    <source>
        <dbReference type="Proteomes" id="UP000188145"/>
    </source>
</evidence>
<keyword evidence="2" id="KW-1185">Reference proteome</keyword>
<dbReference type="InterPro" id="IPR036206">
    <property type="entry name" value="ThiamineP_synth_sf"/>
</dbReference>
<dbReference type="Gene3D" id="3.20.20.70">
    <property type="entry name" value="Aldolase class I"/>
    <property type="match status" value="1"/>
</dbReference>
<accession>A0A1Q2CMU7</accession>